<comment type="caution">
    <text evidence="2">The sequence shown here is derived from an EMBL/GenBank/DDBJ whole genome shotgun (WGS) entry which is preliminary data.</text>
</comment>
<keyword evidence="3" id="KW-1185">Reference proteome</keyword>
<sequence>MTPKRLLLAIALLMAASPCFSQTFDSTRVLPSPLPSPPFPASDWQYGEPLIGLPEDAPDGPLQRALGLANDPSRIKIYGWVVPGFNLSSSRETNVPVTYNTIPNSAELDQLVLRIEREPNTVQTRHFDWGFRLSNVFGQDYRYTVSKGWFSKGYFTYNHLYGYDPVETYVLLYFPKVWKGMILKIGRYISPPDIEAQLATNNYLYTHSVMFTYDAFTFTGVQATVKVSKRIQFILGVHGGSDVAAWDSSASWHGQAMLRWVSADNNDGLWGGINTLGQSNFKKGHDNKQAIALTWGHRFNKTFHIQTEAYYQWQYNGALGGSASYGPVRYGAGGGPGAIVHGINQQIGFVNFSQMLLSSKSFLCLRNDLFSDVQGQLSGFATTYFSHTFGVNYFFTDWLQIRPEVRYDWNSDPSLRPYDATGNNPKTHQFLFSMDMIVRY</sequence>
<evidence type="ECO:0000313" key="3">
    <source>
        <dbReference type="Proteomes" id="UP000294498"/>
    </source>
</evidence>
<dbReference type="RefSeq" id="WP_133994738.1">
    <property type="nucleotide sequence ID" value="NZ_SODV01000001.1"/>
</dbReference>
<dbReference type="EMBL" id="SODV01000001">
    <property type="protein sequence ID" value="TDX02111.1"/>
    <property type="molecule type" value="Genomic_DNA"/>
</dbReference>
<feature type="signal peptide" evidence="1">
    <location>
        <begin position="1"/>
        <end position="21"/>
    </location>
</feature>
<gene>
    <name evidence="2" type="ORF">EDB95_3161</name>
</gene>
<organism evidence="2 3">
    <name type="scientific">Dinghuibacter silviterrae</name>
    <dbReference type="NCBI Taxonomy" id="1539049"/>
    <lineage>
        <taxon>Bacteria</taxon>
        <taxon>Pseudomonadati</taxon>
        <taxon>Bacteroidota</taxon>
        <taxon>Chitinophagia</taxon>
        <taxon>Chitinophagales</taxon>
        <taxon>Chitinophagaceae</taxon>
        <taxon>Dinghuibacter</taxon>
    </lineage>
</organism>
<feature type="chain" id="PRO_5020593868" evidence="1">
    <location>
        <begin position="22"/>
        <end position="440"/>
    </location>
</feature>
<dbReference type="OrthoDB" id="7486782at2"/>
<protein>
    <submittedName>
        <fullName evidence="2">Putative OmpL-like beta-barrel porin-2</fullName>
    </submittedName>
</protein>
<name>A0A4R8DY23_9BACT</name>
<evidence type="ECO:0000256" key="1">
    <source>
        <dbReference type="SAM" id="SignalP"/>
    </source>
</evidence>
<accession>A0A4R8DY23</accession>
<dbReference type="Proteomes" id="UP000294498">
    <property type="component" value="Unassembled WGS sequence"/>
</dbReference>
<keyword evidence="1" id="KW-0732">Signal</keyword>
<dbReference type="InterPro" id="IPR011486">
    <property type="entry name" value="BBP2"/>
</dbReference>
<proteinExistence type="predicted"/>
<evidence type="ECO:0000313" key="2">
    <source>
        <dbReference type="EMBL" id="TDX02111.1"/>
    </source>
</evidence>
<dbReference type="AlphaFoldDB" id="A0A4R8DY23"/>
<reference evidence="2 3" key="1">
    <citation type="submission" date="2019-03" db="EMBL/GenBank/DDBJ databases">
        <title>Genomic Encyclopedia of Type Strains, Phase IV (KMG-IV): sequencing the most valuable type-strain genomes for metagenomic binning, comparative biology and taxonomic classification.</title>
        <authorList>
            <person name="Goeker M."/>
        </authorList>
    </citation>
    <scope>NUCLEOTIDE SEQUENCE [LARGE SCALE GENOMIC DNA]</scope>
    <source>
        <strain evidence="2 3">DSM 100059</strain>
    </source>
</reference>
<dbReference type="Pfam" id="PF07642">
    <property type="entry name" value="BBP2"/>
    <property type="match status" value="1"/>
</dbReference>